<dbReference type="EMBL" id="CAJJDP010000061">
    <property type="protein sequence ID" value="CAD8173686.1"/>
    <property type="molecule type" value="Genomic_DNA"/>
</dbReference>
<comment type="caution">
    <text evidence="2">The sequence shown here is derived from an EMBL/GenBank/DDBJ whole genome shotgun (WGS) entry which is preliminary data.</text>
</comment>
<dbReference type="OMA" id="NCQITQF"/>
<feature type="domain" description="Histidine kinase" evidence="1">
    <location>
        <begin position="508"/>
        <end position="697"/>
    </location>
</feature>
<dbReference type="Proteomes" id="UP000683925">
    <property type="component" value="Unassembled WGS sequence"/>
</dbReference>
<proteinExistence type="predicted"/>
<evidence type="ECO:0000313" key="2">
    <source>
        <dbReference type="EMBL" id="CAD8173686.1"/>
    </source>
</evidence>
<name>A0A8S1VG64_PAROT</name>
<evidence type="ECO:0000313" key="3">
    <source>
        <dbReference type="Proteomes" id="UP000683925"/>
    </source>
</evidence>
<dbReference type="PROSITE" id="PS50109">
    <property type="entry name" value="HIS_KIN"/>
    <property type="match status" value="1"/>
</dbReference>
<dbReference type="AlphaFoldDB" id="A0A8S1VG64"/>
<protein>
    <recommendedName>
        <fullName evidence="1">Histidine kinase domain-containing protein</fullName>
    </recommendedName>
</protein>
<dbReference type="Pfam" id="PF02518">
    <property type="entry name" value="HATPase_c"/>
    <property type="match status" value="1"/>
</dbReference>
<keyword evidence="3" id="KW-1185">Reference proteome</keyword>
<gene>
    <name evidence="2" type="ORF">POCTA_138.1.T0620162</name>
</gene>
<evidence type="ECO:0000259" key="1">
    <source>
        <dbReference type="PROSITE" id="PS50109"/>
    </source>
</evidence>
<dbReference type="InterPro" id="IPR003594">
    <property type="entry name" value="HATPase_dom"/>
</dbReference>
<sequence>MINNASSLLNQLDISLDYIISMLSIGLEIYMQQKLDTLQYFSLGLLALAGFAKLVEKKKLFGIKQDYTPIFFWSLALVRVVFIKNIKEDQAIFWLYNLGFSNGQYMSITPTKFLNHVTQLVKAFVQFGLLVGLFIYYFEDQIVSSILLIITMLFIQYQNYRQNIKLIELNKDEQYYQSNANLNGSLNKFLPKQQEQTKQKVKLQEEGSLSRQEASMHLMPDQVDIQAPTQKIAWQQFIEQSEDYISKFYFSANDLENNINQASNNYSMNKLLQDNKIQLASLFKQIKVSSDFNVKLYESNNLDKKQDSFFFDWIQANANSFKFNDLNYIRGLEENLVISSQINKQSIVMIDAFIEKQLSGISAIQLSSGFLEVSNLKNRKVLYGKYNGIGQNYNFYIQISFFEEEVDGVQRQVTAVLIRDLEKQVQQIKTNLKNIQKINSTIKFLKQQADLIQSIHKKINIQEKTITDILNPKQKNINLIKTHSICSQKDSVDDALSEISEKAQKNCQITQFIKQLQFSFMKITQNNFNYFEVFSINEFVYLEKNNVDITQTINLLINQFHYDEIVIGQKISITMRHKLKNKSIITDKRRLKQLLFNIIYNSIKSYDYDLQNSMVKKQVEIVLKNYNQENIHFKIVDYGCGLTEDNINSKRLDDCKLGLAASQKLIKMLGGNNKQLKITRSQSKNKTKVTFELPHILFVDRAEIMGDDFDFDSIQLVFTP</sequence>
<accession>A0A8S1VG64</accession>
<dbReference type="OrthoDB" id="300100at2759"/>
<dbReference type="InterPro" id="IPR005467">
    <property type="entry name" value="His_kinase_dom"/>
</dbReference>
<reference evidence="2" key="1">
    <citation type="submission" date="2021-01" db="EMBL/GenBank/DDBJ databases">
        <authorList>
            <consortium name="Genoscope - CEA"/>
            <person name="William W."/>
        </authorList>
    </citation>
    <scope>NUCLEOTIDE SEQUENCE</scope>
</reference>
<dbReference type="SMART" id="SM00387">
    <property type="entry name" value="HATPase_c"/>
    <property type="match status" value="1"/>
</dbReference>
<organism evidence="2 3">
    <name type="scientific">Paramecium octaurelia</name>
    <dbReference type="NCBI Taxonomy" id="43137"/>
    <lineage>
        <taxon>Eukaryota</taxon>
        <taxon>Sar</taxon>
        <taxon>Alveolata</taxon>
        <taxon>Ciliophora</taxon>
        <taxon>Intramacronucleata</taxon>
        <taxon>Oligohymenophorea</taxon>
        <taxon>Peniculida</taxon>
        <taxon>Parameciidae</taxon>
        <taxon>Paramecium</taxon>
    </lineage>
</organism>